<dbReference type="GO" id="GO:0005615">
    <property type="term" value="C:extracellular space"/>
    <property type="evidence" value="ECO:0007669"/>
    <property type="project" value="EnsemblMetazoa"/>
</dbReference>
<dbReference type="Pfam" id="PF04527">
    <property type="entry name" value="Retinin_C"/>
    <property type="match status" value="1"/>
</dbReference>
<keyword evidence="3" id="KW-1185">Reference proteome</keyword>
<evidence type="ECO:0000313" key="3">
    <source>
        <dbReference type="Proteomes" id="UP000007801"/>
    </source>
</evidence>
<dbReference type="eggNOG" id="KOG3944">
    <property type="taxonomic scope" value="Eukaryota"/>
</dbReference>
<feature type="compositionally biased region" description="Acidic residues" evidence="1">
    <location>
        <begin position="102"/>
        <end position="112"/>
    </location>
</feature>
<dbReference type="FunCoup" id="B3M8L0">
    <property type="interactions" value="91"/>
</dbReference>
<name>B3M8L0_DROAN</name>
<dbReference type="AlphaFoldDB" id="B3M8L0"/>
<dbReference type="PANTHER" id="PTHR34931">
    <property type="entry name" value="FI02976P-RELATED"/>
    <property type="match status" value="1"/>
</dbReference>
<dbReference type="GO" id="GO:0005212">
    <property type="term" value="F:structural constituent of eye lens"/>
    <property type="evidence" value="ECO:0007669"/>
    <property type="project" value="EnsemblMetazoa"/>
</dbReference>
<gene>
    <name evidence="2" type="primary">Dana\GF24187</name>
    <name evidence="2" type="synonym">dana_GLEANR_8930</name>
    <name evidence="2" type="ORF">GF24187</name>
</gene>
<evidence type="ECO:0000256" key="1">
    <source>
        <dbReference type="SAM" id="MobiDB-lite"/>
    </source>
</evidence>
<dbReference type="InterPro" id="IPR007614">
    <property type="entry name" value="Retinin_C"/>
</dbReference>
<feature type="compositionally biased region" description="Low complexity" evidence="1">
    <location>
        <begin position="113"/>
        <end position="123"/>
    </location>
</feature>
<dbReference type="OrthoDB" id="7883491at2759"/>
<evidence type="ECO:0000313" key="2">
    <source>
        <dbReference type="EMBL" id="EDV39984.2"/>
    </source>
</evidence>
<dbReference type="HOGENOM" id="CLU_1397697_0_0_1"/>
<proteinExistence type="predicted"/>
<dbReference type="Proteomes" id="UP000007801">
    <property type="component" value="Unassembled WGS sequence"/>
</dbReference>
<protein>
    <recommendedName>
        <fullName evidence="4">Retinin</fullName>
    </recommendedName>
</protein>
<dbReference type="EMBL" id="CH902618">
    <property type="protein sequence ID" value="EDV39984.2"/>
    <property type="molecule type" value="Genomic_DNA"/>
</dbReference>
<reference evidence="2 3" key="1">
    <citation type="journal article" date="2007" name="Nature">
        <title>Evolution of genes and genomes on the Drosophila phylogeny.</title>
        <authorList>
            <consortium name="Drosophila 12 Genomes Consortium"/>
            <person name="Clark A.G."/>
            <person name="Eisen M.B."/>
            <person name="Smith D.R."/>
            <person name="Bergman C.M."/>
            <person name="Oliver B."/>
            <person name="Markow T.A."/>
            <person name="Kaufman T.C."/>
            <person name="Kellis M."/>
            <person name="Gelbart W."/>
            <person name="Iyer V.N."/>
            <person name="Pollard D.A."/>
            <person name="Sackton T.B."/>
            <person name="Larracuente A.M."/>
            <person name="Singh N.D."/>
            <person name="Abad J.P."/>
            <person name="Abt D.N."/>
            <person name="Adryan B."/>
            <person name="Aguade M."/>
            <person name="Akashi H."/>
            <person name="Anderson W.W."/>
            <person name="Aquadro C.F."/>
            <person name="Ardell D.H."/>
            <person name="Arguello R."/>
            <person name="Artieri C.G."/>
            <person name="Barbash D.A."/>
            <person name="Barker D."/>
            <person name="Barsanti P."/>
            <person name="Batterham P."/>
            <person name="Batzoglou S."/>
            <person name="Begun D."/>
            <person name="Bhutkar A."/>
            <person name="Blanco E."/>
            <person name="Bosak S.A."/>
            <person name="Bradley R.K."/>
            <person name="Brand A.D."/>
            <person name="Brent M.R."/>
            <person name="Brooks A.N."/>
            <person name="Brown R.H."/>
            <person name="Butlin R.K."/>
            <person name="Caggese C."/>
            <person name="Calvi B.R."/>
            <person name="Bernardo de Carvalho A."/>
            <person name="Caspi A."/>
            <person name="Castrezana S."/>
            <person name="Celniker S.E."/>
            <person name="Chang J.L."/>
            <person name="Chapple C."/>
            <person name="Chatterji S."/>
            <person name="Chinwalla A."/>
            <person name="Civetta A."/>
            <person name="Clifton S.W."/>
            <person name="Comeron J.M."/>
            <person name="Costello J.C."/>
            <person name="Coyne J.A."/>
            <person name="Daub J."/>
            <person name="David R.G."/>
            <person name="Delcher A.L."/>
            <person name="Delehaunty K."/>
            <person name="Do C.B."/>
            <person name="Ebling H."/>
            <person name="Edwards K."/>
            <person name="Eickbush T."/>
            <person name="Evans J.D."/>
            <person name="Filipski A."/>
            <person name="Findeiss S."/>
            <person name="Freyhult E."/>
            <person name="Fulton L."/>
            <person name="Fulton R."/>
            <person name="Garcia A.C."/>
            <person name="Gardiner A."/>
            <person name="Garfield D.A."/>
            <person name="Garvin B.E."/>
            <person name="Gibson G."/>
            <person name="Gilbert D."/>
            <person name="Gnerre S."/>
            <person name="Godfrey J."/>
            <person name="Good R."/>
            <person name="Gotea V."/>
            <person name="Gravely B."/>
            <person name="Greenberg A.J."/>
            <person name="Griffiths-Jones S."/>
            <person name="Gross S."/>
            <person name="Guigo R."/>
            <person name="Gustafson E.A."/>
            <person name="Haerty W."/>
            <person name="Hahn M.W."/>
            <person name="Halligan D.L."/>
            <person name="Halpern A.L."/>
            <person name="Halter G.M."/>
            <person name="Han M.V."/>
            <person name="Heger A."/>
            <person name="Hillier L."/>
            <person name="Hinrichs A.S."/>
            <person name="Holmes I."/>
            <person name="Hoskins R.A."/>
            <person name="Hubisz M.J."/>
            <person name="Hultmark D."/>
            <person name="Huntley M.A."/>
            <person name="Jaffe D.B."/>
            <person name="Jagadeeshan S."/>
            <person name="Jeck W.R."/>
            <person name="Johnson J."/>
            <person name="Jones C.D."/>
            <person name="Jordan W.C."/>
            <person name="Karpen G.H."/>
            <person name="Kataoka E."/>
            <person name="Keightley P.D."/>
            <person name="Kheradpour P."/>
            <person name="Kirkness E.F."/>
            <person name="Koerich L.B."/>
            <person name="Kristiansen K."/>
            <person name="Kudrna D."/>
            <person name="Kulathinal R.J."/>
            <person name="Kumar S."/>
            <person name="Kwok R."/>
            <person name="Lander E."/>
            <person name="Langley C.H."/>
            <person name="Lapoint R."/>
            <person name="Lazzaro B.P."/>
            <person name="Lee S.J."/>
            <person name="Levesque L."/>
            <person name="Li R."/>
            <person name="Lin C.F."/>
            <person name="Lin M.F."/>
            <person name="Lindblad-Toh K."/>
            <person name="Llopart A."/>
            <person name="Long M."/>
            <person name="Low L."/>
            <person name="Lozovsky E."/>
            <person name="Lu J."/>
            <person name="Luo M."/>
            <person name="Machado C.A."/>
            <person name="Makalowski W."/>
            <person name="Marzo M."/>
            <person name="Matsuda M."/>
            <person name="Matzkin L."/>
            <person name="McAllister B."/>
            <person name="McBride C.S."/>
            <person name="McKernan B."/>
            <person name="McKernan K."/>
            <person name="Mendez-Lago M."/>
            <person name="Minx P."/>
            <person name="Mollenhauer M.U."/>
            <person name="Montooth K."/>
            <person name="Mount S.M."/>
            <person name="Mu X."/>
            <person name="Myers E."/>
            <person name="Negre B."/>
            <person name="Newfeld S."/>
            <person name="Nielsen R."/>
            <person name="Noor M.A."/>
            <person name="O'Grady P."/>
            <person name="Pachter L."/>
            <person name="Papaceit M."/>
            <person name="Parisi M.J."/>
            <person name="Parisi M."/>
            <person name="Parts L."/>
            <person name="Pedersen J.S."/>
            <person name="Pesole G."/>
            <person name="Phillippy A.M."/>
            <person name="Ponting C.P."/>
            <person name="Pop M."/>
            <person name="Porcelli D."/>
            <person name="Powell J.R."/>
            <person name="Prohaska S."/>
            <person name="Pruitt K."/>
            <person name="Puig M."/>
            <person name="Quesneville H."/>
            <person name="Ram K.R."/>
            <person name="Rand D."/>
            <person name="Rasmussen M.D."/>
            <person name="Reed L.K."/>
            <person name="Reenan R."/>
            <person name="Reily A."/>
            <person name="Remington K.A."/>
            <person name="Rieger T.T."/>
            <person name="Ritchie M.G."/>
            <person name="Robin C."/>
            <person name="Rogers Y.H."/>
            <person name="Rohde C."/>
            <person name="Rozas J."/>
            <person name="Rubenfield M.J."/>
            <person name="Ruiz A."/>
            <person name="Russo S."/>
            <person name="Salzberg S.L."/>
            <person name="Sanchez-Gracia A."/>
            <person name="Saranga D.J."/>
            <person name="Sato H."/>
            <person name="Schaeffer S.W."/>
            <person name="Schatz M.C."/>
            <person name="Schlenke T."/>
            <person name="Schwartz R."/>
            <person name="Segarra C."/>
            <person name="Singh R.S."/>
            <person name="Sirot L."/>
            <person name="Sirota M."/>
            <person name="Sisneros N.B."/>
            <person name="Smith C.D."/>
            <person name="Smith T.F."/>
            <person name="Spieth J."/>
            <person name="Stage D.E."/>
            <person name="Stark A."/>
            <person name="Stephan W."/>
            <person name="Strausberg R.L."/>
            <person name="Strempel S."/>
            <person name="Sturgill D."/>
            <person name="Sutton G."/>
            <person name="Sutton G.G."/>
            <person name="Tao W."/>
            <person name="Teichmann S."/>
            <person name="Tobari Y.N."/>
            <person name="Tomimura Y."/>
            <person name="Tsolas J.M."/>
            <person name="Valente V.L."/>
            <person name="Venter E."/>
            <person name="Venter J.C."/>
            <person name="Vicario S."/>
            <person name="Vieira F.G."/>
            <person name="Vilella A.J."/>
            <person name="Villasante A."/>
            <person name="Walenz B."/>
            <person name="Wang J."/>
            <person name="Wasserman M."/>
            <person name="Watts T."/>
            <person name="Wilson D."/>
            <person name="Wilson R.K."/>
            <person name="Wing R.A."/>
            <person name="Wolfner M.F."/>
            <person name="Wong A."/>
            <person name="Wong G.K."/>
            <person name="Wu C.I."/>
            <person name="Wu G."/>
            <person name="Yamamoto D."/>
            <person name="Yang H.P."/>
            <person name="Yang S.P."/>
            <person name="Yorke J.A."/>
            <person name="Yoshida K."/>
            <person name="Zdobnov E."/>
            <person name="Zhang P."/>
            <person name="Zhang Y."/>
            <person name="Zimin A.V."/>
            <person name="Baldwin J."/>
            <person name="Abdouelleil A."/>
            <person name="Abdulkadir J."/>
            <person name="Abebe A."/>
            <person name="Abera B."/>
            <person name="Abreu J."/>
            <person name="Acer S.C."/>
            <person name="Aftuck L."/>
            <person name="Alexander A."/>
            <person name="An P."/>
            <person name="Anderson E."/>
            <person name="Anderson S."/>
            <person name="Arachi H."/>
            <person name="Azer M."/>
            <person name="Bachantsang P."/>
            <person name="Barry A."/>
            <person name="Bayul T."/>
            <person name="Berlin A."/>
            <person name="Bessette D."/>
            <person name="Bloom T."/>
            <person name="Blye J."/>
            <person name="Boguslavskiy L."/>
            <person name="Bonnet C."/>
            <person name="Boukhgalter B."/>
            <person name="Bourzgui I."/>
            <person name="Brown A."/>
            <person name="Cahill P."/>
            <person name="Channer S."/>
            <person name="Cheshatsang Y."/>
            <person name="Chuda L."/>
            <person name="Citroen M."/>
            <person name="Collymore A."/>
            <person name="Cooke P."/>
            <person name="Costello M."/>
            <person name="D'Aco K."/>
            <person name="Daza R."/>
            <person name="De Haan G."/>
            <person name="DeGray S."/>
            <person name="DeMaso C."/>
            <person name="Dhargay N."/>
            <person name="Dooley K."/>
            <person name="Dooley E."/>
            <person name="Doricent M."/>
            <person name="Dorje P."/>
            <person name="Dorjee K."/>
            <person name="Dupes A."/>
            <person name="Elong R."/>
            <person name="Falk J."/>
            <person name="Farina A."/>
            <person name="Faro S."/>
            <person name="Ferguson D."/>
            <person name="Fisher S."/>
            <person name="Foley C.D."/>
            <person name="Franke A."/>
            <person name="Friedrich D."/>
            <person name="Gadbois L."/>
            <person name="Gearin G."/>
            <person name="Gearin C.R."/>
            <person name="Giannoukos G."/>
            <person name="Goode T."/>
            <person name="Graham J."/>
            <person name="Grandbois E."/>
            <person name="Grewal S."/>
            <person name="Gyaltsen K."/>
            <person name="Hafez N."/>
            <person name="Hagos B."/>
            <person name="Hall J."/>
            <person name="Henson C."/>
            <person name="Hollinger A."/>
            <person name="Honan T."/>
            <person name="Huard M.D."/>
            <person name="Hughes L."/>
            <person name="Hurhula B."/>
            <person name="Husby M.E."/>
            <person name="Kamat A."/>
            <person name="Kanga B."/>
            <person name="Kashin S."/>
            <person name="Khazanovich D."/>
            <person name="Kisner P."/>
            <person name="Lance K."/>
            <person name="Lara M."/>
            <person name="Lee W."/>
            <person name="Lennon N."/>
            <person name="Letendre F."/>
            <person name="LeVine R."/>
            <person name="Lipovsky A."/>
            <person name="Liu X."/>
            <person name="Liu J."/>
            <person name="Liu S."/>
            <person name="Lokyitsang T."/>
            <person name="Lokyitsang Y."/>
            <person name="Lubonja R."/>
            <person name="Lui A."/>
            <person name="MacDonald P."/>
            <person name="Magnisalis V."/>
            <person name="Maru K."/>
            <person name="Matthews C."/>
            <person name="McCusker W."/>
            <person name="McDonough S."/>
            <person name="Mehta T."/>
            <person name="Meldrim J."/>
            <person name="Meneus L."/>
            <person name="Mihai O."/>
            <person name="Mihalev A."/>
            <person name="Mihova T."/>
            <person name="Mittelman R."/>
            <person name="Mlenga V."/>
            <person name="Montmayeur A."/>
            <person name="Mulrain L."/>
            <person name="Navidi A."/>
            <person name="Naylor J."/>
            <person name="Negash T."/>
            <person name="Nguyen T."/>
            <person name="Nguyen N."/>
            <person name="Nicol R."/>
            <person name="Norbu C."/>
            <person name="Norbu N."/>
            <person name="Novod N."/>
            <person name="O'Neill B."/>
            <person name="Osman S."/>
            <person name="Markiewicz E."/>
            <person name="Oyono O.L."/>
            <person name="Patti C."/>
            <person name="Phunkhang P."/>
            <person name="Pierre F."/>
            <person name="Priest M."/>
            <person name="Raghuraman S."/>
            <person name="Rege F."/>
            <person name="Reyes R."/>
            <person name="Rise C."/>
            <person name="Rogov P."/>
            <person name="Ross K."/>
            <person name="Ryan E."/>
            <person name="Settipalli S."/>
            <person name="Shea T."/>
            <person name="Sherpa N."/>
            <person name="Shi L."/>
            <person name="Shih D."/>
            <person name="Sparrow T."/>
            <person name="Spaulding J."/>
            <person name="Stalker J."/>
            <person name="Stange-Thomann N."/>
            <person name="Stavropoulos S."/>
            <person name="Stone C."/>
            <person name="Strader C."/>
            <person name="Tesfaye S."/>
            <person name="Thomson T."/>
            <person name="Thoulutsang Y."/>
            <person name="Thoulutsang D."/>
            <person name="Topham K."/>
            <person name="Topping I."/>
            <person name="Tsamla T."/>
            <person name="Vassiliev H."/>
            <person name="Vo A."/>
            <person name="Wangchuk T."/>
            <person name="Wangdi T."/>
            <person name="Weiand M."/>
            <person name="Wilkinson J."/>
            <person name="Wilson A."/>
            <person name="Yadav S."/>
            <person name="Young G."/>
            <person name="Yu Q."/>
            <person name="Zembek L."/>
            <person name="Zhong D."/>
            <person name="Zimmer A."/>
            <person name="Zwirko Z."/>
            <person name="Jaffe D.B."/>
            <person name="Alvarez P."/>
            <person name="Brockman W."/>
            <person name="Butler J."/>
            <person name="Chin C."/>
            <person name="Gnerre S."/>
            <person name="Grabherr M."/>
            <person name="Kleber M."/>
            <person name="Mauceli E."/>
            <person name="MacCallum I."/>
        </authorList>
    </citation>
    <scope>NUCLEOTIDE SEQUENCE [LARGE SCALE GENOMIC DNA]</scope>
    <source>
        <strain evidence="3">Tucson 14024-0371.13</strain>
    </source>
</reference>
<feature type="region of interest" description="Disordered" evidence="1">
    <location>
        <begin position="93"/>
        <end position="126"/>
    </location>
</feature>
<dbReference type="GeneID" id="6506820"/>
<dbReference type="KEGG" id="dan:6506820"/>
<dbReference type="PANTHER" id="PTHR34931:SF3">
    <property type="entry name" value="FI02976P-RELATED"/>
    <property type="match status" value="1"/>
</dbReference>
<dbReference type="STRING" id="7217.B3M8L0"/>
<organism evidence="2 3">
    <name type="scientific">Drosophila ananassae</name>
    <name type="common">Fruit fly</name>
    <dbReference type="NCBI Taxonomy" id="7217"/>
    <lineage>
        <taxon>Eukaryota</taxon>
        <taxon>Metazoa</taxon>
        <taxon>Ecdysozoa</taxon>
        <taxon>Arthropoda</taxon>
        <taxon>Hexapoda</taxon>
        <taxon>Insecta</taxon>
        <taxon>Pterygota</taxon>
        <taxon>Neoptera</taxon>
        <taxon>Endopterygota</taxon>
        <taxon>Diptera</taxon>
        <taxon>Brachycera</taxon>
        <taxon>Muscomorpha</taxon>
        <taxon>Ephydroidea</taxon>
        <taxon>Drosophilidae</taxon>
        <taxon>Drosophila</taxon>
        <taxon>Sophophora</taxon>
    </lineage>
</organism>
<evidence type="ECO:0008006" key="4">
    <source>
        <dbReference type="Google" id="ProtNLM"/>
    </source>
</evidence>
<sequence length="226" mass="24104">MGSGLRGYKNGQLALLQHHSFVALQICSKPLDMSQVFLPVLAIVLVFSGASQAASLDWPSNLVALSSAKSSQLLPIAREDSLELAQGSIGSVVPSGAQQEEPSQESEEEEDQQQLSQSSNGSSEPIDARLVSSSIPVSVPLPLIVAARNGLRTVLTIQEPAVAKVGEVVQHVPTAVSHQSQTVVHDHRRLVTPIVAPAVRTTQVIRQQPLLWTVASSDPRVVLIRN</sequence>
<dbReference type="InParanoid" id="B3M8L0"/>
<accession>B3M8L0</accession>